<feature type="region of interest" description="Disordered" evidence="1">
    <location>
        <begin position="472"/>
        <end position="506"/>
    </location>
</feature>
<evidence type="ECO:0000313" key="2">
    <source>
        <dbReference type="EnsemblMetazoa" id="tetur10g00160.1"/>
    </source>
</evidence>
<feature type="region of interest" description="Disordered" evidence="1">
    <location>
        <begin position="342"/>
        <end position="383"/>
    </location>
</feature>
<dbReference type="AlphaFoldDB" id="T1KEN4"/>
<reference evidence="2" key="2">
    <citation type="submission" date="2015-06" db="UniProtKB">
        <authorList>
            <consortium name="EnsemblMetazoa"/>
        </authorList>
    </citation>
    <scope>IDENTIFICATION</scope>
</reference>
<feature type="compositionally biased region" description="Low complexity" evidence="1">
    <location>
        <begin position="50"/>
        <end position="61"/>
    </location>
</feature>
<name>T1KEN4_TETUR</name>
<feature type="compositionally biased region" description="Low complexity" evidence="1">
    <location>
        <begin position="343"/>
        <end position="383"/>
    </location>
</feature>
<keyword evidence="3" id="KW-1185">Reference proteome</keyword>
<evidence type="ECO:0000313" key="3">
    <source>
        <dbReference type="Proteomes" id="UP000015104"/>
    </source>
</evidence>
<organism evidence="2 3">
    <name type="scientific">Tetranychus urticae</name>
    <name type="common">Two-spotted spider mite</name>
    <dbReference type="NCBI Taxonomy" id="32264"/>
    <lineage>
        <taxon>Eukaryota</taxon>
        <taxon>Metazoa</taxon>
        <taxon>Ecdysozoa</taxon>
        <taxon>Arthropoda</taxon>
        <taxon>Chelicerata</taxon>
        <taxon>Arachnida</taxon>
        <taxon>Acari</taxon>
        <taxon>Acariformes</taxon>
        <taxon>Trombidiformes</taxon>
        <taxon>Prostigmata</taxon>
        <taxon>Eleutherengona</taxon>
        <taxon>Raphignathae</taxon>
        <taxon>Tetranychoidea</taxon>
        <taxon>Tetranychidae</taxon>
        <taxon>Tetranychus</taxon>
    </lineage>
</organism>
<reference evidence="3" key="1">
    <citation type="submission" date="2011-08" db="EMBL/GenBank/DDBJ databases">
        <authorList>
            <person name="Rombauts S."/>
        </authorList>
    </citation>
    <scope>NUCLEOTIDE SEQUENCE</scope>
    <source>
        <strain evidence="3">London</strain>
    </source>
</reference>
<accession>T1KEN4</accession>
<dbReference type="STRING" id="32264.T1KEN4"/>
<dbReference type="Proteomes" id="UP000015104">
    <property type="component" value="Unassembled WGS sequence"/>
</dbReference>
<protein>
    <submittedName>
        <fullName evidence="2">Uncharacterized protein</fullName>
    </submittedName>
</protein>
<proteinExistence type="predicted"/>
<feature type="region of interest" description="Disordered" evidence="1">
    <location>
        <begin position="46"/>
        <end position="92"/>
    </location>
</feature>
<feature type="compositionally biased region" description="Low complexity" evidence="1">
    <location>
        <begin position="74"/>
        <end position="92"/>
    </location>
</feature>
<dbReference type="HOGENOM" id="CLU_390475_0_0_1"/>
<evidence type="ECO:0000256" key="1">
    <source>
        <dbReference type="SAM" id="MobiDB-lite"/>
    </source>
</evidence>
<dbReference type="EnsemblMetazoa" id="tetur10g00160.1">
    <property type="protein sequence ID" value="tetur10g00160.1"/>
    <property type="gene ID" value="tetur10g00160"/>
</dbReference>
<sequence>MVDLLHTIYHLSLLLNLKMRASTSDGPLNKIPKAVEYVLSQMFPKQQEDNNTVTKTNNSVVHSPVADSTPSSHLPVPSNPTLSSLLSSPVSQNSYPLPVPPNTTLSSLLSSPVSQNCCTQVNSEQPKQNPEEDDDDICILETRIVSQQQKVVSNRQILTAYIDPDQLMTFISQMNPADVVQHENGSYNLVGESVERVKEFIYNQNKGLTSPSVSNTQKLWVLSVVNNKIQMQRAPSSSNSVPGTVTSNYTPSTAPRTYAQTPVIQNIANYKSQLVHPASTLSYPQPVKIENTTNQGPRAVVSTASQSVWTPVSHQNNIPQARVNYIPHPNAQMMIRTTIVTKPAQSQTPQHSQQSQIQRNQPVQYQTIQQSQHQAIQQHQPQNMQYQAQFQGVQQPQGQNIQIQHRLSLQRRPIILTGQVQLSGRSQTPVVQSINAPCNAPCNACPQLANSNIFNRSPSVPVVVNNPEYNNQEIRIHPSPPPPYHQHDQHYQQPQSPLTPSQQLQQQQQQLQQQQQQLQLQQQLQQQQQIQQQQQQCQQQPSHQLLQQQQLQQQHTYQQSVSGGVSSIVDHAFTTEFQYQQILKSNAFDGSYSKVSTHQGTVIPPNHSGQSLLVPTQNFTSQSAPVVQAPFSSNSNSHSNHMNQSQISMGTNNVNNCSPPANWSDNQAAKQNLPGEDDLQAIANFNSSTSFGETYWTPNIFPKDSTY</sequence>
<feature type="compositionally biased region" description="Low complexity" evidence="1">
    <location>
        <begin position="491"/>
        <end position="506"/>
    </location>
</feature>
<dbReference type="EMBL" id="CAEY01000028">
    <property type="status" value="NOT_ANNOTATED_CDS"/>
    <property type="molecule type" value="Genomic_DNA"/>
</dbReference>